<dbReference type="SMART" id="SM01232">
    <property type="entry name" value="H2TH"/>
    <property type="match status" value="1"/>
</dbReference>
<dbReference type="InterPro" id="IPR012319">
    <property type="entry name" value="FPG_cat"/>
</dbReference>
<evidence type="ECO:0000256" key="13">
    <source>
        <dbReference type="ARBA" id="ARBA00044632"/>
    </source>
</evidence>
<dbReference type="PANTHER" id="PTHR42697">
    <property type="entry name" value="ENDONUCLEASE 8"/>
    <property type="match status" value="1"/>
</dbReference>
<dbReference type="EMBL" id="BJFL01000029">
    <property type="protein sequence ID" value="GDY32837.1"/>
    <property type="molecule type" value="Genomic_DNA"/>
</dbReference>
<dbReference type="RefSeq" id="WP_137815830.1">
    <property type="nucleotide sequence ID" value="NZ_BJFL01000029.1"/>
</dbReference>
<comment type="similarity">
    <text evidence="1">Belongs to the FPG family.</text>
</comment>
<name>A0A4D4JG21_9PSEU</name>
<sequence length="276" mass="30559">MPEGDTVFLTGRLLDEALAGRTLLRGELRHPRLSTVDLAGRVVLGVRSVGKHLLARFDDGTSLHSHLRMDGAWRVYRPGERWRGPGHQVRAILATAERTAVGFRLHDMALLATRDEVRLVGHLGPDLLDPAWDERLAGEAATRLGRRADREVGLALLDQTVMAGVGNLYRAEVCFLLGVSPWTPVSEVDAGQAVRLARELLSRNAWTPARSTTGDSRPARRHWVYDRAGRPCLRCGAAVRAAPQGHGLDERTVYYCPTCQPGPRPTEPSFARRRYE</sequence>
<feature type="domain" description="Formamidopyrimidine-DNA glycosylase catalytic" evidence="16">
    <location>
        <begin position="2"/>
        <end position="120"/>
    </location>
</feature>
<evidence type="ECO:0000256" key="3">
    <source>
        <dbReference type="ARBA" id="ARBA00022723"/>
    </source>
</evidence>
<dbReference type="InterPro" id="IPR015887">
    <property type="entry name" value="DNA_glyclase_Znf_dom_DNA_BS"/>
</dbReference>
<protein>
    <recommendedName>
        <fullName evidence="2">DNA-(apurinic or apyrimidinic site) lyase</fullName>
        <ecNumber evidence="2">4.2.99.18</ecNumber>
    </recommendedName>
</protein>
<reference evidence="18" key="1">
    <citation type="submission" date="2019-04" db="EMBL/GenBank/DDBJ databases">
        <title>Draft genome sequence of Pseudonocardiaceae bacterium SL3-2-4.</title>
        <authorList>
            <person name="Ningsih F."/>
            <person name="Yokota A."/>
            <person name="Sakai Y."/>
            <person name="Nanatani K."/>
            <person name="Yabe S."/>
            <person name="Oetari A."/>
            <person name="Sjamsuridzal W."/>
        </authorList>
    </citation>
    <scope>NUCLEOTIDE SEQUENCE [LARGE SCALE GENOMIC DNA]</scope>
    <source>
        <strain evidence="18">SL3-2-4</strain>
    </source>
</reference>
<dbReference type="Proteomes" id="UP000298860">
    <property type="component" value="Unassembled WGS sequence"/>
</dbReference>
<accession>A0A4D4JG21</accession>
<dbReference type="CDD" id="cd08971">
    <property type="entry name" value="AcNei2_N"/>
    <property type="match status" value="1"/>
</dbReference>
<dbReference type="InterPro" id="IPR000214">
    <property type="entry name" value="Znf_DNA_glyclase/AP_lyase"/>
</dbReference>
<dbReference type="InterPro" id="IPR015886">
    <property type="entry name" value="H2TH_FPG"/>
</dbReference>
<evidence type="ECO:0000313" key="18">
    <source>
        <dbReference type="Proteomes" id="UP000298860"/>
    </source>
</evidence>
<evidence type="ECO:0000259" key="15">
    <source>
        <dbReference type="PROSITE" id="PS51066"/>
    </source>
</evidence>
<keyword evidence="4" id="KW-0227">DNA damage</keyword>
<evidence type="ECO:0000256" key="5">
    <source>
        <dbReference type="ARBA" id="ARBA00022771"/>
    </source>
</evidence>
<proteinExistence type="inferred from homology"/>
<dbReference type="OrthoDB" id="9800855at2"/>
<organism evidence="17 18">
    <name type="scientific">Gandjariella thermophila</name>
    <dbReference type="NCBI Taxonomy" id="1931992"/>
    <lineage>
        <taxon>Bacteria</taxon>
        <taxon>Bacillati</taxon>
        <taxon>Actinomycetota</taxon>
        <taxon>Actinomycetes</taxon>
        <taxon>Pseudonocardiales</taxon>
        <taxon>Pseudonocardiaceae</taxon>
        <taxon>Gandjariella</taxon>
    </lineage>
</organism>
<dbReference type="Gene3D" id="1.10.8.50">
    <property type="match status" value="1"/>
</dbReference>
<evidence type="ECO:0000256" key="11">
    <source>
        <dbReference type="ARBA" id="ARBA00023268"/>
    </source>
</evidence>
<dbReference type="PROSITE" id="PS51068">
    <property type="entry name" value="FPG_CAT"/>
    <property type="match status" value="1"/>
</dbReference>
<feature type="domain" description="FPG-type" evidence="15">
    <location>
        <begin position="223"/>
        <end position="261"/>
    </location>
</feature>
<dbReference type="PROSITE" id="PS01242">
    <property type="entry name" value="ZF_FPG_1"/>
    <property type="match status" value="1"/>
</dbReference>
<evidence type="ECO:0000256" key="10">
    <source>
        <dbReference type="ARBA" id="ARBA00023239"/>
    </source>
</evidence>
<evidence type="ECO:0000259" key="16">
    <source>
        <dbReference type="PROSITE" id="PS51068"/>
    </source>
</evidence>
<dbReference type="AlphaFoldDB" id="A0A4D4JG21"/>
<dbReference type="SUPFAM" id="SSF46946">
    <property type="entry name" value="S13-like H2TH domain"/>
    <property type="match status" value="1"/>
</dbReference>
<keyword evidence="12" id="KW-0326">Glycosidase</keyword>
<comment type="caution">
    <text evidence="17">The sequence shown here is derived from an EMBL/GenBank/DDBJ whole genome shotgun (WGS) entry which is preliminary data.</text>
</comment>
<gene>
    <name evidence="17" type="primary">nei_2</name>
    <name evidence="17" type="ORF">GTS_44700</name>
</gene>
<keyword evidence="11" id="KW-0511">Multifunctional enzyme</keyword>
<dbReference type="InterPro" id="IPR035937">
    <property type="entry name" value="FPG_N"/>
</dbReference>
<evidence type="ECO:0000256" key="14">
    <source>
        <dbReference type="PROSITE-ProRule" id="PRU00391"/>
    </source>
</evidence>
<evidence type="ECO:0000256" key="12">
    <source>
        <dbReference type="ARBA" id="ARBA00023295"/>
    </source>
</evidence>
<dbReference type="GO" id="GO:0008270">
    <property type="term" value="F:zinc ion binding"/>
    <property type="evidence" value="ECO:0007669"/>
    <property type="project" value="UniProtKB-KW"/>
</dbReference>
<dbReference type="SUPFAM" id="SSF57716">
    <property type="entry name" value="Glucocorticoid receptor-like (DNA-binding domain)"/>
    <property type="match status" value="1"/>
</dbReference>
<evidence type="ECO:0000256" key="2">
    <source>
        <dbReference type="ARBA" id="ARBA00012720"/>
    </source>
</evidence>
<dbReference type="GO" id="GO:0006284">
    <property type="term" value="P:base-excision repair"/>
    <property type="evidence" value="ECO:0007669"/>
    <property type="project" value="InterPro"/>
</dbReference>
<dbReference type="GO" id="GO:0003684">
    <property type="term" value="F:damaged DNA binding"/>
    <property type="evidence" value="ECO:0007669"/>
    <property type="project" value="InterPro"/>
</dbReference>
<keyword evidence="18" id="KW-1185">Reference proteome</keyword>
<keyword evidence="17" id="KW-0255">Endonuclease</keyword>
<evidence type="ECO:0000256" key="8">
    <source>
        <dbReference type="ARBA" id="ARBA00023125"/>
    </source>
</evidence>
<dbReference type="Gene3D" id="3.20.190.10">
    <property type="entry name" value="MutM-like, N-terminal"/>
    <property type="match status" value="1"/>
</dbReference>
<dbReference type="SUPFAM" id="SSF81624">
    <property type="entry name" value="N-terminal domain of MutM-like DNA repair proteins"/>
    <property type="match status" value="1"/>
</dbReference>
<dbReference type="Pfam" id="PF06831">
    <property type="entry name" value="H2TH"/>
    <property type="match status" value="1"/>
</dbReference>
<dbReference type="EC" id="4.2.99.18" evidence="2"/>
<dbReference type="SMART" id="SM00898">
    <property type="entry name" value="Fapy_DNA_glyco"/>
    <property type="match status" value="1"/>
</dbReference>
<evidence type="ECO:0000256" key="4">
    <source>
        <dbReference type="ARBA" id="ARBA00022763"/>
    </source>
</evidence>
<keyword evidence="7" id="KW-0862">Zinc</keyword>
<evidence type="ECO:0000313" key="17">
    <source>
        <dbReference type="EMBL" id="GDY32837.1"/>
    </source>
</evidence>
<evidence type="ECO:0000256" key="6">
    <source>
        <dbReference type="ARBA" id="ARBA00022801"/>
    </source>
</evidence>
<dbReference type="Pfam" id="PF01149">
    <property type="entry name" value="Fapy_DNA_glyco"/>
    <property type="match status" value="1"/>
</dbReference>
<keyword evidence="17" id="KW-0540">Nuclease</keyword>
<dbReference type="PANTHER" id="PTHR42697:SF1">
    <property type="entry name" value="ENDONUCLEASE 8"/>
    <property type="match status" value="1"/>
</dbReference>
<keyword evidence="5 14" id="KW-0863">Zinc-finger</keyword>
<evidence type="ECO:0000256" key="9">
    <source>
        <dbReference type="ARBA" id="ARBA00023204"/>
    </source>
</evidence>
<dbReference type="PROSITE" id="PS51066">
    <property type="entry name" value="ZF_FPG_2"/>
    <property type="match status" value="1"/>
</dbReference>
<evidence type="ECO:0000256" key="1">
    <source>
        <dbReference type="ARBA" id="ARBA00009409"/>
    </source>
</evidence>
<dbReference type="GO" id="GO:0000703">
    <property type="term" value="F:oxidized pyrimidine nucleobase lesion DNA N-glycosylase activity"/>
    <property type="evidence" value="ECO:0007669"/>
    <property type="project" value="TreeGrafter"/>
</dbReference>
<dbReference type="InterPro" id="IPR044090">
    <property type="entry name" value="Nei2_N"/>
</dbReference>
<dbReference type="InterPro" id="IPR010979">
    <property type="entry name" value="Ribosomal_uS13-like_H2TH"/>
</dbReference>
<dbReference type="GO" id="GO:0140078">
    <property type="term" value="F:class I DNA-(apurinic or apyrimidinic site) endonuclease activity"/>
    <property type="evidence" value="ECO:0007669"/>
    <property type="project" value="UniProtKB-EC"/>
</dbReference>
<keyword evidence="3" id="KW-0479">Metal-binding</keyword>
<keyword evidence="8" id="KW-0238">DNA-binding</keyword>
<keyword evidence="9" id="KW-0234">DNA repair</keyword>
<evidence type="ECO:0000256" key="7">
    <source>
        <dbReference type="ARBA" id="ARBA00022833"/>
    </source>
</evidence>
<comment type="catalytic activity">
    <reaction evidence="13">
        <text>2'-deoxyribonucleotide-(2'-deoxyribose 5'-phosphate)-2'-deoxyribonucleotide-DNA = a 3'-end 2'-deoxyribonucleotide-(2,3-dehydro-2,3-deoxyribose 5'-phosphate)-DNA + a 5'-end 5'-phospho-2'-deoxyribonucleoside-DNA + H(+)</text>
        <dbReference type="Rhea" id="RHEA:66592"/>
        <dbReference type="Rhea" id="RHEA-COMP:13180"/>
        <dbReference type="Rhea" id="RHEA-COMP:16897"/>
        <dbReference type="Rhea" id="RHEA-COMP:17067"/>
        <dbReference type="ChEBI" id="CHEBI:15378"/>
        <dbReference type="ChEBI" id="CHEBI:136412"/>
        <dbReference type="ChEBI" id="CHEBI:157695"/>
        <dbReference type="ChEBI" id="CHEBI:167181"/>
        <dbReference type="EC" id="4.2.99.18"/>
    </reaction>
</comment>
<keyword evidence="10" id="KW-0456">Lyase</keyword>
<keyword evidence="6" id="KW-0378">Hydrolase</keyword>